<dbReference type="STRING" id="454194.PYK22_00641"/>
<dbReference type="InterPro" id="IPR011782">
    <property type="entry name" value="Pept_S1C_Do"/>
</dbReference>
<feature type="transmembrane region" description="Helical" evidence="10">
    <location>
        <begin position="21"/>
        <end position="44"/>
    </location>
</feature>
<feature type="active site" description="Charge relay system" evidence="7">
    <location>
        <position position="141"/>
    </location>
</feature>
<feature type="active site" description="Charge relay system" evidence="7">
    <location>
        <position position="171"/>
    </location>
</feature>
<dbReference type="InterPro" id="IPR036034">
    <property type="entry name" value="PDZ_sf"/>
</dbReference>
<feature type="binding site" evidence="8">
    <location>
        <position position="141"/>
    </location>
    <ligand>
        <name>substrate</name>
    </ligand>
</feature>
<dbReference type="Pfam" id="PF00595">
    <property type="entry name" value="PDZ"/>
    <property type="match status" value="1"/>
</dbReference>
<keyword evidence="5" id="KW-0378">Hydrolase</keyword>
<dbReference type="SUPFAM" id="SSF50494">
    <property type="entry name" value="Trypsin-like serine proteases"/>
    <property type="match status" value="1"/>
</dbReference>
<feature type="binding site" evidence="8">
    <location>
        <position position="171"/>
    </location>
    <ligand>
        <name>substrate</name>
    </ligand>
</feature>
<gene>
    <name evidence="12" type="ORF">PYK22_00641</name>
</gene>
<evidence type="ECO:0000256" key="10">
    <source>
        <dbReference type="SAM" id="Phobius"/>
    </source>
</evidence>
<dbReference type="SUPFAM" id="SSF50156">
    <property type="entry name" value="PDZ domain-like"/>
    <property type="match status" value="2"/>
</dbReference>
<reference evidence="12 13" key="1">
    <citation type="submission" date="2013-12" db="EMBL/GenBank/DDBJ databases">
        <authorList>
            <person name="Stott M."/>
        </authorList>
    </citation>
    <scope>NUCLEOTIDE SEQUENCE [LARGE SCALE GENOMIC DNA]</scope>
    <source>
        <strain evidence="12 13">K22</strain>
    </source>
</reference>
<dbReference type="PANTHER" id="PTHR22939:SF129">
    <property type="entry name" value="SERINE PROTEASE HTRA2, MITOCHONDRIAL"/>
    <property type="match status" value="1"/>
</dbReference>
<feature type="active site" description="Charge relay system" evidence="7">
    <location>
        <position position="246"/>
    </location>
</feature>
<keyword evidence="6" id="KW-0720">Serine protease</keyword>
<evidence type="ECO:0000256" key="6">
    <source>
        <dbReference type="ARBA" id="ARBA00022825"/>
    </source>
</evidence>
<proteinExistence type="inferred from homology"/>
<keyword evidence="4" id="KW-0677">Repeat</keyword>
<evidence type="ECO:0000313" key="12">
    <source>
        <dbReference type="EMBL" id="CDM64646.1"/>
    </source>
</evidence>
<dbReference type="Pfam" id="PF13365">
    <property type="entry name" value="Trypsin_2"/>
    <property type="match status" value="1"/>
</dbReference>
<reference evidence="12 13" key="2">
    <citation type="submission" date="2015-01" db="EMBL/GenBank/DDBJ databases">
        <title>Complete genome sequence of Pyrinomonas methylaliphatogenes type strain K22T.</title>
        <authorList>
            <person name="Lee K.C.Y."/>
            <person name="Power J.F."/>
            <person name="Dunfield P.F."/>
            <person name="Morgan X.C."/>
            <person name="Huttenhower C."/>
            <person name="Stott M.B."/>
        </authorList>
    </citation>
    <scope>NUCLEOTIDE SEQUENCE [LARGE SCALE GENOMIC DNA]</scope>
    <source>
        <strain evidence="12 13">K22</strain>
    </source>
</reference>
<keyword evidence="10" id="KW-1133">Transmembrane helix</keyword>
<dbReference type="GO" id="GO:0006508">
    <property type="term" value="P:proteolysis"/>
    <property type="evidence" value="ECO:0007669"/>
    <property type="project" value="UniProtKB-KW"/>
</dbReference>
<dbReference type="InterPro" id="IPR009003">
    <property type="entry name" value="Peptidase_S1_PA"/>
</dbReference>
<accession>A0A0B6WUI0</accession>
<feature type="region of interest" description="Disordered" evidence="9">
    <location>
        <begin position="94"/>
        <end position="113"/>
    </location>
</feature>
<feature type="compositionally biased region" description="Basic and acidic residues" evidence="9">
    <location>
        <begin position="408"/>
        <end position="423"/>
    </location>
</feature>
<feature type="region of interest" description="Disordered" evidence="9">
    <location>
        <begin position="396"/>
        <end position="423"/>
    </location>
</feature>
<comment type="similarity">
    <text evidence="1">Belongs to the peptidase S1C family.</text>
</comment>
<evidence type="ECO:0000256" key="4">
    <source>
        <dbReference type="ARBA" id="ARBA00022737"/>
    </source>
</evidence>
<keyword evidence="3" id="KW-0732">Signal</keyword>
<dbReference type="EMBL" id="CBXV010000002">
    <property type="protein sequence ID" value="CDM64646.1"/>
    <property type="molecule type" value="Genomic_DNA"/>
</dbReference>
<dbReference type="PANTHER" id="PTHR22939">
    <property type="entry name" value="SERINE PROTEASE FAMILY S1C HTRA-RELATED"/>
    <property type="match status" value="1"/>
</dbReference>
<keyword evidence="2 12" id="KW-0645">Protease</keyword>
<dbReference type="PRINTS" id="PR00834">
    <property type="entry name" value="PROTEASES2C"/>
</dbReference>
<dbReference type="Pfam" id="PF13180">
    <property type="entry name" value="PDZ_2"/>
    <property type="match status" value="1"/>
</dbReference>
<dbReference type="Proteomes" id="UP000031518">
    <property type="component" value="Unassembled WGS sequence"/>
</dbReference>
<dbReference type="RefSeq" id="WP_060635283.1">
    <property type="nucleotide sequence ID" value="NZ_CBXV010000002.1"/>
</dbReference>
<feature type="domain" description="PDZ" evidence="11">
    <location>
        <begin position="290"/>
        <end position="355"/>
    </location>
</feature>
<dbReference type="GO" id="GO:0004252">
    <property type="term" value="F:serine-type endopeptidase activity"/>
    <property type="evidence" value="ECO:0007669"/>
    <property type="project" value="InterPro"/>
</dbReference>
<feature type="binding site" evidence="8">
    <location>
        <begin position="244"/>
        <end position="246"/>
    </location>
    <ligand>
        <name>substrate</name>
    </ligand>
</feature>
<dbReference type="OrthoDB" id="9758917at2"/>
<evidence type="ECO:0000259" key="11">
    <source>
        <dbReference type="PROSITE" id="PS50106"/>
    </source>
</evidence>
<evidence type="ECO:0000256" key="5">
    <source>
        <dbReference type="ARBA" id="ARBA00022801"/>
    </source>
</evidence>
<evidence type="ECO:0000256" key="7">
    <source>
        <dbReference type="PIRSR" id="PIRSR611782-1"/>
    </source>
</evidence>
<name>A0A0B6WUI0_9BACT</name>
<dbReference type="NCBIfam" id="TIGR02037">
    <property type="entry name" value="degP_htrA_DO"/>
    <property type="match status" value="1"/>
</dbReference>
<dbReference type="AlphaFoldDB" id="A0A0B6WUI0"/>
<evidence type="ECO:0000256" key="2">
    <source>
        <dbReference type="ARBA" id="ARBA00022670"/>
    </source>
</evidence>
<organism evidence="12 13">
    <name type="scientific">Pyrinomonas methylaliphatogenes</name>
    <dbReference type="NCBI Taxonomy" id="454194"/>
    <lineage>
        <taxon>Bacteria</taxon>
        <taxon>Pseudomonadati</taxon>
        <taxon>Acidobacteriota</taxon>
        <taxon>Blastocatellia</taxon>
        <taxon>Blastocatellales</taxon>
        <taxon>Pyrinomonadaceae</taxon>
        <taxon>Pyrinomonas</taxon>
    </lineage>
</organism>
<dbReference type="PROSITE" id="PS50106">
    <property type="entry name" value="PDZ"/>
    <property type="match status" value="1"/>
</dbReference>
<evidence type="ECO:0000256" key="9">
    <source>
        <dbReference type="SAM" id="MobiDB-lite"/>
    </source>
</evidence>
<keyword evidence="10" id="KW-0472">Membrane</keyword>
<evidence type="ECO:0000256" key="1">
    <source>
        <dbReference type="ARBA" id="ARBA00010541"/>
    </source>
</evidence>
<dbReference type="Gene3D" id="2.30.42.10">
    <property type="match status" value="2"/>
</dbReference>
<evidence type="ECO:0000256" key="8">
    <source>
        <dbReference type="PIRSR" id="PIRSR611782-2"/>
    </source>
</evidence>
<evidence type="ECO:0000313" key="13">
    <source>
        <dbReference type="Proteomes" id="UP000031518"/>
    </source>
</evidence>
<keyword evidence="10" id="KW-0812">Transmembrane</keyword>
<sequence>MRYEIQPNARQEIEREIMRRVRLWIILLAIVCVASGALIGALLVGHPAIAQNDAQIAHAPEALSASFAEIARRVEPAVVNIETVSTLDIAMHDEDEEDEGQNAPPSGNPFLDMFRRRRPTTRGVGSGFIVDPKGYILTNQHVVEGATRIKVQLQTGEKLPGEIIGMDEETDLAVIKINAGRDLPTVRFGNSDEAQVGDWVLAIGSPFGLDQTVTAGIISSKDRQTRGATSFQRFIQTDAAINRGNSGGPLVNMHGEVIGVNSQIATTTGDYNGIGFALPSNMAAFVYHQLVTQGRVRRGYLGVFLESVQREYAQVYGLPEARGAIVTDLSDEPSPASRAGLQSGDVIIEFNGQPIINAQDLINKVASTPVGQTVEIAYLREINGRFERRTASVAVGERPTRNAARTRLTSDEKRTKRPADERPRLGLTVSELTPQIIAERNLRGARGLLITEVEPDSIADEANLAKGWIIQRVNRVPVNTIADFERIVNALKPGDPVVMIVVSYEGGRANQRIIQFTYQ</sequence>
<protein>
    <submittedName>
        <fullName evidence="12">Periplasmic serine protease, Do/DeqQ family</fullName>
    </submittedName>
</protein>
<keyword evidence="13" id="KW-1185">Reference proteome</keyword>
<dbReference type="SMART" id="SM00228">
    <property type="entry name" value="PDZ"/>
    <property type="match status" value="2"/>
</dbReference>
<dbReference type="InterPro" id="IPR001940">
    <property type="entry name" value="Peptidase_S1C"/>
</dbReference>
<evidence type="ECO:0000256" key="3">
    <source>
        <dbReference type="ARBA" id="ARBA00022729"/>
    </source>
</evidence>
<dbReference type="InterPro" id="IPR001478">
    <property type="entry name" value="PDZ"/>
</dbReference>
<dbReference type="Gene3D" id="2.40.10.120">
    <property type="match status" value="1"/>
</dbReference>